<dbReference type="InterPro" id="IPR025291">
    <property type="entry name" value="DUF4153"/>
</dbReference>
<keyword evidence="1" id="KW-0812">Transmembrane</keyword>
<dbReference type="EMBL" id="BAABFB010000043">
    <property type="protein sequence ID" value="GAA4479935.1"/>
    <property type="molecule type" value="Genomic_DNA"/>
</dbReference>
<feature type="transmembrane region" description="Helical" evidence="1">
    <location>
        <begin position="247"/>
        <end position="268"/>
    </location>
</feature>
<comment type="caution">
    <text evidence="2">The sequence shown here is derived from an EMBL/GenBank/DDBJ whole genome shotgun (WGS) entry which is preliminary data.</text>
</comment>
<feature type="transmembrane region" description="Helical" evidence="1">
    <location>
        <begin position="106"/>
        <end position="124"/>
    </location>
</feature>
<dbReference type="Proteomes" id="UP001501183">
    <property type="component" value="Unassembled WGS sequence"/>
</dbReference>
<reference evidence="3" key="1">
    <citation type="journal article" date="2019" name="Int. J. Syst. Evol. Microbiol.">
        <title>The Global Catalogue of Microorganisms (GCM) 10K type strain sequencing project: providing services to taxonomists for standard genome sequencing and annotation.</title>
        <authorList>
            <consortium name="The Broad Institute Genomics Platform"/>
            <consortium name="The Broad Institute Genome Sequencing Center for Infectious Disease"/>
            <person name="Wu L."/>
            <person name="Ma J."/>
        </authorList>
    </citation>
    <scope>NUCLEOTIDE SEQUENCE [LARGE SCALE GENOMIC DNA]</scope>
    <source>
        <strain evidence="3">JCM 32206</strain>
    </source>
</reference>
<feature type="transmembrane region" description="Helical" evidence="1">
    <location>
        <begin position="389"/>
        <end position="408"/>
    </location>
</feature>
<feature type="transmembrane region" description="Helical" evidence="1">
    <location>
        <begin position="83"/>
        <end position="100"/>
    </location>
</feature>
<evidence type="ECO:0000313" key="3">
    <source>
        <dbReference type="Proteomes" id="UP001501183"/>
    </source>
</evidence>
<organism evidence="2 3">
    <name type="scientific">Rhodococcus olei</name>
    <dbReference type="NCBI Taxonomy" id="2161675"/>
    <lineage>
        <taxon>Bacteria</taxon>
        <taxon>Bacillati</taxon>
        <taxon>Actinomycetota</taxon>
        <taxon>Actinomycetes</taxon>
        <taxon>Mycobacteriales</taxon>
        <taxon>Nocardiaceae</taxon>
        <taxon>Rhodococcus</taxon>
    </lineage>
</organism>
<feature type="transmembrane region" description="Helical" evidence="1">
    <location>
        <begin position="293"/>
        <end position="312"/>
    </location>
</feature>
<feature type="transmembrane region" description="Helical" evidence="1">
    <location>
        <begin position="362"/>
        <end position="382"/>
    </location>
</feature>
<feature type="transmembrane region" description="Helical" evidence="1">
    <location>
        <begin position="165"/>
        <end position="186"/>
    </location>
</feature>
<feature type="transmembrane region" description="Helical" evidence="1">
    <location>
        <begin position="324"/>
        <end position="342"/>
    </location>
</feature>
<keyword evidence="1" id="KW-1133">Transmembrane helix</keyword>
<protein>
    <submittedName>
        <fullName evidence="2">DUF4173 domain-containing protein</fullName>
    </submittedName>
</protein>
<proteinExistence type="predicted"/>
<accession>A0ABP8P418</accession>
<dbReference type="Pfam" id="PF13687">
    <property type="entry name" value="DUF4153"/>
    <property type="match status" value="1"/>
</dbReference>
<sequence>MTTTIPHRPAAGAVPDPLMWPRDVWRPDRTSIPPRATVGAALGVGLLGALTLQPSVAGVAYPLTGIAVAATVLATVPPRPRPALLVGAAAALALLVVAALRDAPGLVLACVLLSWLVWTAALLGTRTWTGHALAPFVPWCTPLRVAGWVRRGRTRSGGGVPLGRVLVVAAVSVALVAVFGALLVSADPEFGAVFDALVPSVRVRNPLGRLAVGAAVAAVALSAAYLRRRPPRPDAFAPAPGRPSARWEWAVPVAALDLLFAGFVAVQLRELFGGRGHVLRSTDLTYAGYARQGFWQLCAVTALTLVVIAVAVRRIDRTRPRDRVLARLVLGALCLLSLVVVASAVHRMSLYETVFGLTRLRLGVMVAELWFGAIVGLLLAAGWRLRGRWLPTAVLVSAVAGVLALAVVNPDGYIAERNVQRYERTGDLDVGYLRGLSADAVPALDRLPEPARSCALAGVDIGADGAWYEYNAARSRAREILRERPIGRCEPVWG</sequence>
<keyword evidence="3" id="KW-1185">Reference proteome</keyword>
<dbReference type="RefSeq" id="WP_345345401.1">
    <property type="nucleotide sequence ID" value="NZ_BAABFB010000043.1"/>
</dbReference>
<feature type="transmembrane region" description="Helical" evidence="1">
    <location>
        <begin position="59"/>
        <end position="76"/>
    </location>
</feature>
<name>A0ABP8P418_9NOCA</name>
<gene>
    <name evidence="2" type="ORF">GCM10023094_25720</name>
</gene>
<feature type="transmembrane region" description="Helical" evidence="1">
    <location>
        <begin position="206"/>
        <end position="226"/>
    </location>
</feature>
<evidence type="ECO:0000256" key="1">
    <source>
        <dbReference type="SAM" id="Phobius"/>
    </source>
</evidence>
<keyword evidence="1" id="KW-0472">Membrane</keyword>
<evidence type="ECO:0000313" key="2">
    <source>
        <dbReference type="EMBL" id="GAA4479935.1"/>
    </source>
</evidence>